<evidence type="ECO:0000313" key="5">
    <source>
        <dbReference type="Proteomes" id="UP001597371"/>
    </source>
</evidence>
<dbReference type="EMBL" id="JBHUIJ010000002">
    <property type="protein sequence ID" value="MFD2236255.1"/>
    <property type="molecule type" value="Genomic_DNA"/>
</dbReference>
<keyword evidence="5" id="KW-1185">Reference proteome</keyword>
<accession>A0ABW5CG81</accession>
<dbReference type="PANTHER" id="PTHR36505:SF1">
    <property type="entry name" value="BLR1072 PROTEIN"/>
    <property type="match status" value="1"/>
</dbReference>
<keyword evidence="2" id="KW-0732">Signal</keyword>
<organism evidence="4 5">
    <name type="scientific">Aureimonas populi</name>
    <dbReference type="NCBI Taxonomy" id="1701758"/>
    <lineage>
        <taxon>Bacteria</taxon>
        <taxon>Pseudomonadati</taxon>
        <taxon>Pseudomonadota</taxon>
        <taxon>Alphaproteobacteria</taxon>
        <taxon>Hyphomicrobiales</taxon>
        <taxon>Aurantimonadaceae</taxon>
        <taxon>Aureimonas</taxon>
    </lineage>
</organism>
<protein>
    <submittedName>
        <fullName evidence="4">PRC-barrel domain-containing protein</fullName>
    </submittedName>
</protein>
<evidence type="ECO:0000256" key="1">
    <source>
        <dbReference type="SAM" id="MobiDB-lite"/>
    </source>
</evidence>
<dbReference type="Pfam" id="PF05239">
    <property type="entry name" value="PRC"/>
    <property type="match status" value="1"/>
</dbReference>
<dbReference type="Proteomes" id="UP001597371">
    <property type="component" value="Unassembled WGS sequence"/>
</dbReference>
<sequence length="166" mass="16822">MKTFVLAAGLATLMSGAAMAQTTAPATEGTTAPAAGTEAPIAGSATPTSGMEGGSPIVMLPEVQAGAAPAHFLADDLDDEEVYGANNEEIGEVEDIILSADGTVAAVVIEVGGFLGIGEKDVLVDWNAIEVAVEGDDIRLLAPTLTREMLEQAEGVDLDTLLVGRN</sequence>
<feature type="region of interest" description="Disordered" evidence="1">
    <location>
        <begin position="24"/>
        <end position="55"/>
    </location>
</feature>
<evidence type="ECO:0000313" key="4">
    <source>
        <dbReference type="EMBL" id="MFD2236255.1"/>
    </source>
</evidence>
<dbReference type="InterPro" id="IPR027275">
    <property type="entry name" value="PRC-brl_dom"/>
</dbReference>
<dbReference type="RefSeq" id="WP_209735786.1">
    <property type="nucleotide sequence ID" value="NZ_CP072611.1"/>
</dbReference>
<gene>
    <name evidence="4" type="ORF">ACFSKQ_02115</name>
</gene>
<evidence type="ECO:0000259" key="3">
    <source>
        <dbReference type="Pfam" id="PF05239"/>
    </source>
</evidence>
<feature type="domain" description="PRC-barrel" evidence="3">
    <location>
        <begin position="72"/>
        <end position="142"/>
    </location>
</feature>
<evidence type="ECO:0000256" key="2">
    <source>
        <dbReference type="SAM" id="SignalP"/>
    </source>
</evidence>
<dbReference type="PANTHER" id="PTHR36505">
    <property type="entry name" value="BLR1072 PROTEIN"/>
    <property type="match status" value="1"/>
</dbReference>
<feature type="chain" id="PRO_5045694180" evidence="2">
    <location>
        <begin position="21"/>
        <end position="166"/>
    </location>
</feature>
<name>A0ABW5CG81_9HYPH</name>
<comment type="caution">
    <text evidence="4">The sequence shown here is derived from an EMBL/GenBank/DDBJ whole genome shotgun (WGS) entry which is preliminary data.</text>
</comment>
<feature type="compositionally biased region" description="Low complexity" evidence="1">
    <location>
        <begin position="24"/>
        <end position="40"/>
    </location>
</feature>
<dbReference type="InterPro" id="IPR011033">
    <property type="entry name" value="PRC_barrel-like_sf"/>
</dbReference>
<feature type="signal peptide" evidence="2">
    <location>
        <begin position="1"/>
        <end position="20"/>
    </location>
</feature>
<proteinExistence type="predicted"/>
<reference evidence="5" key="1">
    <citation type="journal article" date="2019" name="Int. J. Syst. Evol. Microbiol.">
        <title>The Global Catalogue of Microorganisms (GCM) 10K type strain sequencing project: providing services to taxonomists for standard genome sequencing and annotation.</title>
        <authorList>
            <consortium name="The Broad Institute Genomics Platform"/>
            <consortium name="The Broad Institute Genome Sequencing Center for Infectious Disease"/>
            <person name="Wu L."/>
            <person name="Ma J."/>
        </authorList>
    </citation>
    <scope>NUCLEOTIDE SEQUENCE [LARGE SCALE GENOMIC DNA]</scope>
    <source>
        <strain evidence="5">ZS-35-S2</strain>
    </source>
</reference>
<dbReference type="SUPFAM" id="SSF50346">
    <property type="entry name" value="PRC-barrel domain"/>
    <property type="match status" value="1"/>
</dbReference>
<dbReference type="Gene3D" id="2.30.30.240">
    <property type="entry name" value="PRC-barrel domain"/>
    <property type="match status" value="1"/>
</dbReference>